<organism evidence="1">
    <name type="scientific">Candidatus Kentrum eta</name>
    <dbReference type="NCBI Taxonomy" id="2126337"/>
    <lineage>
        <taxon>Bacteria</taxon>
        <taxon>Pseudomonadati</taxon>
        <taxon>Pseudomonadota</taxon>
        <taxon>Gammaproteobacteria</taxon>
        <taxon>Candidatus Kentrum</taxon>
    </lineage>
</organism>
<gene>
    <name evidence="1" type="ORF">BECKH772C_GA0070978_103814</name>
</gene>
<protein>
    <submittedName>
        <fullName evidence="1">Uncharacterized protein</fullName>
    </submittedName>
</protein>
<reference evidence="1" key="1">
    <citation type="submission" date="2019-02" db="EMBL/GenBank/DDBJ databases">
        <authorList>
            <person name="Gruber-Vodicka R. H."/>
            <person name="Seah K. B. B."/>
        </authorList>
    </citation>
    <scope>NUCLEOTIDE SEQUENCE</scope>
    <source>
        <strain evidence="1">BECK_SA2B12</strain>
    </source>
</reference>
<evidence type="ECO:0000313" key="1">
    <source>
        <dbReference type="EMBL" id="VFK06875.1"/>
    </source>
</evidence>
<dbReference type="EMBL" id="CAADFJ010000381">
    <property type="protein sequence ID" value="VFK06875.1"/>
    <property type="molecule type" value="Genomic_DNA"/>
</dbReference>
<name>A0A450VQ33_9GAMM</name>
<dbReference type="AlphaFoldDB" id="A0A450VQ33"/>
<proteinExistence type="predicted"/>
<accession>A0A450VQ33</accession>
<sequence>MPSNSSKGLCSGNKIRQWQLENSFIRLPWAIPEVPKRNLPLIVAAQIEARTPNTAMLASYLLLEMTRSDLRDQGLRRQLSSKSLDSVRMAKPFATQFLCESAEFGQVIQLSMDRTDIGNRFAVLTIAPRIGERALPLIRTVESGAANIGFEKQKGLLEQVLIWISEGAPVRLSADRFYPSERQHHRQYRIRLKSNFLTDPGQGDLLTTGTLAQDYQERYEANVSLLQSEIMINIMINIGILHEPGHKEPWIIAIDCKPTRAAVLDYSSRWCTWPMFSDFKSRGFGLEDTRIEIDNRISINHPRDDFGWGGCYGGKAAPDFRPSSHSFALIFMLVEGYPDHVPATEGQFFDTGHTFLLCCLFLSRLSSILCIISIKSISLCRSSLTVGS</sequence>